<feature type="transmembrane region" description="Helical" evidence="7">
    <location>
        <begin position="12"/>
        <end position="33"/>
    </location>
</feature>
<protein>
    <submittedName>
        <fullName evidence="9">Membrane-associated protein</fullName>
    </submittedName>
</protein>
<dbReference type="InterPro" id="IPR032816">
    <property type="entry name" value="VTT_dom"/>
</dbReference>
<dbReference type="PANTHER" id="PTHR30353">
    <property type="entry name" value="INNER MEMBRANE PROTEIN DEDA-RELATED"/>
    <property type="match status" value="1"/>
</dbReference>
<evidence type="ECO:0000256" key="3">
    <source>
        <dbReference type="ARBA" id="ARBA00022475"/>
    </source>
</evidence>
<evidence type="ECO:0000259" key="8">
    <source>
        <dbReference type="Pfam" id="PF09335"/>
    </source>
</evidence>
<keyword evidence="5 7" id="KW-1133">Transmembrane helix</keyword>
<reference evidence="9 10" key="1">
    <citation type="submission" date="2020-08" db="EMBL/GenBank/DDBJ databases">
        <title>The Agave Microbiome: Exploring the role of microbial communities in plant adaptations to desert environments.</title>
        <authorList>
            <person name="Partida-Martinez L.P."/>
        </authorList>
    </citation>
    <scope>NUCLEOTIDE SEQUENCE [LARGE SCALE GENOMIC DNA]</scope>
    <source>
        <strain evidence="9 10">AS2.23</strain>
    </source>
</reference>
<evidence type="ECO:0000313" key="9">
    <source>
        <dbReference type="EMBL" id="MBB2903128.1"/>
    </source>
</evidence>
<gene>
    <name evidence="9" type="ORF">FHR75_003970</name>
</gene>
<dbReference type="AlphaFoldDB" id="A0A7W4TQ99"/>
<name>A0A7W4TQ99_KINRA</name>
<feature type="transmembrane region" description="Helical" evidence="7">
    <location>
        <begin position="40"/>
        <end position="58"/>
    </location>
</feature>
<comment type="caution">
    <text evidence="9">The sequence shown here is derived from an EMBL/GenBank/DDBJ whole genome shotgun (WGS) entry which is preliminary data.</text>
</comment>
<dbReference type="RefSeq" id="WP_183392760.1">
    <property type="nucleotide sequence ID" value="NZ_JACHVY010000005.1"/>
</dbReference>
<dbReference type="Pfam" id="PF09335">
    <property type="entry name" value="VTT_dom"/>
    <property type="match status" value="1"/>
</dbReference>
<dbReference type="PANTHER" id="PTHR30353:SF0">
    <property type="entry name" value="TRANSMEMBRANE PROTEIN"/>
    <property type="match status" value="1"/>
</dbReference>
<dbReference type="GO" id="GO:0005886">
    <property type="term" value="C:plasma membrane"/>
    <property type="evidence" value="ECO:0007669"/>
    <property type="project" value="UniProtKB-SubCell"/>
</dbReference>
<dbReference type="Proteomes" id="UP000533269">
    <property type="component" value="Unassembled WGS sequence"/>
</dbReference>
<comment type="subcellular location">
    <subcellularLocation>
        <location evidence="1 7">Cell membrane</location>
        <topology evidence="1 7">Multi-pass membrane protein</topology>
    </subcellularLocation>
</comment>
<feature type="transmembrane region" description="Helical" evidence="7">
    <location>
        <begin position="174"/>
        <end position="195"/>
    </location>
</feature>
<proteinExistence type="inferred from homology"/>
<dbReference type="EMBL" id="JACHVY010000005">
    <property type="protein sequence ID" value="MBB2903128.1"/>
    <property type="molecule type" value="Genomic_DNA"/>
</dbReference>
<evidence type="ECO:0000256" key="6">
    <source>
        <dbReference type="ARBA" id="ARBA00023136"/>
    </source>
</evidence>
<accession>A0A7W4TQ99</accession>
<evidence type="ECO:0000256" key="2">
    <source>
        <dbReference type="ARBA" id="ARBA00010792"/>
    </source>
</evidence>
<organism evidence="9 10">
    <name type="scientific">Kineococcus radiotolerans</name>
    <dbReference type="NCBI Taxonomy" id="131568"/>
    <lineage>
        <taxon>Bacteria</taxon>
        <taxon>Bacillati</taxon>
        <taxon>Actinomycetota</taxon>
        <taxon>Actinomycetes</taxon>
        <taxon>Kineosporiales</taxon>
        <taxon>Kineosporiaceae</taxon>
        <taxon>Kineococcus</taxon>
    </lineage>
</organism>
<feature type="transmembrane region" description="Helical" evidence="7">
    <location>
        <begin position="64"/>
        <end position="82"/>
    </location>
</feature>
<feature type="domain" description="VTT" evidence="8">
    <location>
        <begin position="35"/>
        <end position="165"/>
    </location>
</feature>
<sequence>MGDLLSPDRLLTTFGAFGIFVVLFAETGLLIGFFLPGDTLLIAAGLLAATPVTAAVHLDLGAVLVGAVAGALIGAQVGYHIGRRFGPGLLQRPQSSRIGAGMRRSQDLLERFGPGKAIVLARFVPVARTLMNPLAGATGVPVRRFLLWQAAGGVLWSVGIILLGYFLGATVPNIEVYLIPVLVLITVASVLPLVVRSMRQRRTTEGQQANTDQTDVLS</sequence>
<feature type="transmembrane region" description="Helical" evidence="7">
    <location>
        <begin position="145"/>
        <end position="168"/>
    </location>
</feature>
<evidence type="ECO:0000256" key="7">
    <source>
        <dbReference type="RuleBase" id="RU367016"/>
    </source>
</evidence>
<reference evidence="9 10" key="2">
    <citation type="submission" date="2020-08" db="EMBL/GenBank/DDBJ databases">
        <authorList>
            <person name="Partida-Martinez L."/>
            <person name="Huntemann M."/>
            <person name="Clum A."/>
            <person name="Wang J."/>
            <person name="Palaniappan K."/>
            <person name="Ritter S."/>
            <person name="Chen I.-M."/>
            <person name="Stamatis D."/>
            <person name="Reddy T."/>
            <person name="O'Malley R."/>
            <person name="Daum C."/>
            <person name="Shapiro N."/>
            <person name="Ivanova N."/>
            <person name="Kyrpides N."/>
            <person name="Woyke T."/>
        </authorList>
    </citation>
    <scope>NUCLEOTIDE SEQUENCE [LARGE SCALE GENOMIC DNA]</scope>
    <source>
        <strain evidence="9 10">AS2.23</strain>
    </source>
</reference>
<dbReference type="InterPro" id="IPR032818">
    <property type="entry name" value="DedA-like"/>
</dbReference>
<evidence type="ECO:0000256" key="1">
    <source>
        <dbReference type="ARBA" id="ARBA00004651"/>
    </source>
</evidence>
<evidence type="ECO:0000256" key="4">
    <source>
        <dbReference type="ARBA" id="ARBA00022692"/>
    </source>
</evidence>
<keyword evidence="3 7" id="KW-1003">Cell membrane</keyword>
<keyword evidence="6 7" id="KW-0472">Membrane</keyword>
<comment type="similarity">
    <text evidence="2 7">Belongs to the DedA family.</text>
</comment>
<evidence type="ECO:0000313" key="10">
    <source>
        <dbReference type="Proteomes" id="UP000533269"/>
    </source>
</evidence>
<evidence type="ECO:0000256" key="5">
    <source>
        <dbReference type="ARBA" id="ARBA00022989"/>
    </source>
</evidence>
<keyword evidence="4 7" id="KW-0812">Transmembrane</keyword>